<dbReference type="InterPro" id="IPR052155">
    <property type="entry name" value="Biofilm_reg_signaling"/>
</dbReference>
<dbReference type="InterPro" id="IPR001633">
    <property type="entry name" value="EAL_dom"/>
</dbReference>
<dbReference type="CDD" id="cd01948">
    <property type="entry name" value="EAL"/>
    <property type="match status" value="1"/>
</dbReference>
<evidence type="ECO:0000259" key="1">
    <source>
        <dbReference type="PROSITE" id="PS50112"/>
    </source>
</evidence>
<dbReference type="PROSITE" id="PS50887">
    <property type="entry name" value="GGDEF"/>
    <property type="match status" value="1"/>
</dbReference>
<accession>A0A1I2T984</accession>
<dbReference type="NCBIfam" id="TIGR00254">
    <property type="entry name" value="GGDEF"/>
    <property type="match status" value="1"/>
</dbReference>
<dbReference type="InterPro" id="IPR029787">
    <property type="entry name" value="Nucleotide_cyclase"/>
</dbReference>
<dbReference type="PROSITE" id="PS50112">
    <property type="entry name" value="PAS"/>
    <property type="match status" value="1"/>
</dbReference>
<dbReference type="SUPFAM" id="SSF55073">
    <property type="entry name" value="Nucleotide cyclase"/>
    <property type="match status" value="1"/>
</dbReference>
<dbReference type="SMART" id="SM00267">
    <property type="entry name" value="GGDEF"/>
    <property type="match status" value="1"/>
</dbReference>
<dbReference type="CDD" id="cd00130">
    <property type="entry name" value="PAS"/>
    <property type="match status" value="1"/>
</dbReference>
<dbReference type="Pfam" id="PF13426">
    <property type="entry name" value="PAS_9"/>
    <property type="match status" value="1"/>
</dbReference>
<dbReference type="InterPro" id="IPR043128">
    <property type="entry name" value="Rev_trsase/Diguanyl_cyclase"/>
</dbReference>
<dbReference type="SMART" id="SM00091">
    <property type="entry name" value="PAS"/>
    <property type="match status" value="1"/>
</dbReference>
<evidence type="ECO:0000313" key="5">
    <source>
        <dbReference type="Proteomes" id="UP000199229"/>
    </source>
</evidence>
<dbReference type="InterPro" id="IPR000014">
    <property type="entry name" value="PAS"/>
</dbReference>
<dbReference type="InterPro" id="IPR035965">
    <property type="entry name" value="PAS-like_dom_sf"/>
</dbReference>
<feature type="domain" description="PAS" evidence="1">
    <location>
        <begin position="128"/>
        <end position="180"/>
    </location>
</feature>
<name>A0A1I2T984_9HYPH</name>
<dbReference type="PANTHER" id="PTHR44757">
    <property type="entry name" value="DIGUANYLATE CYCLASE DGCP"/>
    <property type="match status" value="1"/>
</dbReference>
<feature type="domain" description="GGDEF" evidence="3">
    <location>
        <begin position="282"/>
        <end position="415"/>
    </location>
</feature>
<dbReference type="OrthoDB" id="9814202at2"/>
<dbReference type="CDD" id="cd01949">
    <property type="entry name" value="GGDEF"/>
    <property type="match status" value="1"/>
</dbReference>
<dbReference type="SMART" id="SM00052">
    <property type="entry name" value="EAL"/>
    <property type="match status" value="1"/>
</dbReference>
<dbReference type="Gene3D" id="3.30.450.20">
    <property type="entry name" value="PAS domain"/>
    <property type="match status" value="1"/>
</dbReference>
<organism evidence="4 5">
    <name type="scientific">Methylobacterium gossipiicola</name>
    <dbReference type="NCBI Taxonomy" id="582675"/>
    <lineage>
        <taxon>Bacteria</taxon>
        <taxon>Pseudomonadati</taxon>
        <taxon>Pseudomonadota</taxon>
        <taxon>Alphaproteobacteria</taxon>
        <taxon>Hyphomicrobiales</taxon>
        <taxon>Methylobacteriaceae</taxon>
        <taxon>Methylobacterium</taxon>
    </lineage>
</organism>
<dbReference type="SUPFAM" id="SSF141868">
    <property type="entry name" value="EAL domain-like"/>
    <property type="match status" value="1"/>
</dbReference>
<protein>
    <submittedName>
        <fullName evidence="4">PAS domain S-box-containing protein/diguanylate cyclase (GGDEF) domain-containing protein</fullName>
    </submittedName>
</protein>
<keyword evidence="5" id="KW-1185">Reference proteome</keyword>
<evidence type="ECO:0000259" key="3">
    <source>
        <dbReference type="PROSITE" id="PS50887"/>
    </source>
</evidence>
<dbReference type="InterPro" id="IPR035919">
    <property type="entry name" value="EAL_sf"/>
</dbReference>
<dbReference type="EMBL" id="FOPM01000006">
    <property type="protein sequence ID" value="SFG59797.1"/>
    <property type="molecule type" value="Genomic_DNA"/>
</dbReference>
<dbReference type="PROSITE" id="PS50883">
    <property type="entry name" value="EAL"/>
    <property type="match status" value="1"/>
</dbReference>
<dbReference type="InterPro" id="IPR000160">
    <property type="entry name" value="GGDEF_dom"/>
</dbReference>
<dbReference type="STRING" id="582675.SAMN05192565_106111"/>
<evidence type="ECO:0000313" key="4">
    <source>
        <dbReference type="EMBL" id="SFG59797.1"/>
    </source>
</evidence>
<gene>
    <name evidence="4" type="ORF">SAMN05192565_106111</name>
</gene>
<dbReference type="Gene3D" id="3.20.20.450">
    <property type="entry name" value="EAL domain"/>
    <property type="match status" value="1"/>
</dbReference>
<dbReference type="Pfam" id="PF00563">
    <property type="entry name" value="EAL"/>
    <property type="match status" value="1"/>
</dbReference>
<dbReference type="NCBIfam" id="TIGR00229">
    <property type="entry name" value="sensory_box"/>
    <property type="match status" value="1"/>
</dbReference>
<evidence type="ECO:0000259" key="2">
    <source>
        <dbReference type="PROSITE" id="PS50883"/>
    </source>
</evidence>
<feature type="domain" description="EAL" evidence="2">
    <location>
        <begin position="424"/>
        <end position="678"/>
    </location>
</feature>
<dbReference type="SUPFAM" id="SSF55785">
    <property type="entry name" value="PYP-like sensor domain (PAS domain)"/>
    <property type="match status" value="1"/>
</dbReference>
<dbReference type="AlphaFoldDB" id="A0A1I2T984"/>
<dbReference type="Pfam" id="PF00990">
    <property type="entry name" value="GGDEF"/>
    <property type="match status" value="1"/>
</dbReference>
<sequence>MPLSAPQDIRCPSEASPVQTTGVESSLARITALAAACLGLPMAWLSLGTGQTRTVRAAHGLDGRMPGVAADGFHACAALMGADGNRLGELWVGDERPRLALDATQTAQLAAFAELAAEKLDQAARTRTDEFVRGFAEAAVYALMTADAEGTITFVNQAAGTLFGYEPEAMIGRTFDFLFPASLQASYRETFAKLANDLDATALGHAYELVGLHRDGTAFPIEFSLSVWRENGRIGVGATMRDISEWRIRDAQLVRMAHFDSLTGLANRARFLECVAAALAEGPATVIKLDLDNFKDVHDGFGHATGDALLRAVAARLSAHCAAVATVARLSGERFALLVPACGDPIRATALARRVVDAFEETFEVVGHTFRVGLCLGLAIGTHPGTDANTLITDADLALYQAKNEGRRGIRLFEPAMRSAVIARRTLHDEIGRALAAGELVMHYQPQVAFATGQIVGAEALLRWRHPTRGLLLPGMFLSTLEAHPMAADIGGWIIEETCRQAAQWRAAGLPPIRIAVNLFAAQLRAGTLTRDVRNALARYRMAPSDFEIEVTERIALQADDATLESIHALHAEGVAVAFDDFGTGYASLASLKRFPLTRLKIDRSFVRDVLNDRHDAQIIRAILLMAQSFGLDVIAEGIETEGQEAILREMGCHEGQGYLYGKALPPAALAALIRTRAIREPREARANPRSA</sequence>
<dbReference type="Proteomes" id="UP000199229">
    <property type="component" value="Unassembled WGS sequence"/>
</dbReference>
<reference evidence="5" key="1">
    <citation type="submission" date="2016-10" db="EMBL/GenBank/DDBJ databases">
        <authorList>
            <person name="Varghese N."/>
            <person name="Submissions S."/>
        </authorList>
    </citation>
    <scope>NUCLEOTIDE SEQUENCE [LARGE SCALE GENOMIC DNA]</scope>
    <source>
        <strain evidence="5">Gh-105</strain>
    </source>
</reference>
<dbReference type="RefSeq" id="WP_091970322.1">
    <property type="nucleotide sequence ID" value="NZ_FOPM01000006.1"/>
</dbReference>
<dbReference type="Gene3D" id="3.30.70.270">
    <property type="match status" value="1"/>
</dbReference>
<dbReference type="PANTHER" id="PTHR44757:SF2">
    <property type="entry name" value="BIOFILM ARCHITECTURE MAINTENANCE PROTEIN MBAA"/>
    <property type="match status" value="1"/>
</dbReference>
<proteinExistence type="predicted"/>